<protein>
    <submittedName>
        <fullName evidence="3">Uncharacterized protein LOC105366735</fullName>
    </submittedName>
</protein>
<name>A0AAJ6YSV8_9HYME</name>
<keyword evidence="1" id="KW-1133">Transmembrane helix</keyword>
<organism evidence="2 3">
    <name type="scientific">Ceratosolen solmsi marchali</name>
    <dbReference type="NCBI Taxonomy" id="326594"/>
    <lineage>
        <taxon>Eukaryota</taxon>
        <taxon>Metazoa</taxon>
        <taxon>Ecdysozoa</taxon>
        <taxon>Arthropoda</taxon>
        <taxon>Hexapoda</taxon>
        <taxon>Insecta</taxon>
        <taxon>Pterygota</taxon>
        <taxon>Neoptera</taxon>
        <taxon>Endopterygota</taxon>
        <taxon>Hymenoptera</taxon>
        <taxon>Apocrita</taxon>
        <taxon>Proctotrupomorpha</taxon>
        <taxon>Chalcidoidea</taxon>
        <taxon>Agaonidae</taxon>
        <taxon>Agaoninae</taxon>
        <taxon>Ceratosolen</taxon>
    </lineage>
</organism>
<keyword evidence="2" id="KW-1185">Reference proteome</keyword>
<evidence type="ECO:0000313" key="3">
    <source>
        <dbReference type="RefSeq" id="XP_011503575.1"/>
    </source>
</evidence>
<sequence>MLWVAVTYVYYVQCQTATIVNFVFLLELALAALPPGAEDEIILIEHLPGRRVHLQDFFWTAAEDTPTWLSPIITLYKTHTIQHTTTIYVTEDSIQQQMGDMHNHQSLECVSCIKPTPTFIDNVNENVNMLLDNDPGPRYWLLTVLKAGESVPSKVELRLARLYKAAFTRQQQKHLGLLPEIHVRNSFSKRETITQNQTTGDLKARRALLVELESRNDTHSKPVSNVNVGLVQVRMHNTSLMETGATKLIYTVHLGGKPVPAETAAKDMALLSAQEVALELGTPVLIQSEPYLKESRPLALSKKRDALLLVGATSLGVFLLLIIVFGLFVLTKHKHAKDSGVIQPNHKILIKDEEYAPMTSDVDNTAYIAETERRNTAKQNVCDATRENNLEELKRRQEHVESWNTENYTGISRPEYVYFVPLLVFRHVQRANIVNDSQSPESIGSTGIQIDNLNPLEKSLLSEEVLEESMGSPYSYLSMPSCKQFPSMRSVEPLSKVLESTIMKNLDVEFEPPEIQARGYNLGKENDYGFSRTLSAGKDPGVLGPIVWDLKRKRAVEGMGNIAPTPAKLESEVVPQGPVGRARKRLNELFEDSSGRVEVRETKQQSTCEKQQQSDARCSLQWYSLDSESRVKIVYISMNRITAITNYCSEEVAPTFEETLRSHISVPRNNIYKHILESEYMGPHPRGAWGSCPLSAGPFHKPTFPEVEVVRVLADSQLQSEDSAVSFIAAIKKELGKFTFEKL</sequence>
<reference evidence="3" key="1">
    <citation type="submission" date="2025-08" db="UniProtKB">
        <authorList>
            <consortium name="RefSeq"/>
        </authorList>
    </citation>
    <scope>IDENTIFICATION</scope>
</reference>
<dbReference type="Proteomes" id="UP000695007">
    <property type="component" value="Unplaced"/>
</dbReference>
<dbReference type="GeneID" id="105366735"/>
<proteinExistence type="predicted"/>
<keyword evidence="1" id="KW-0812">Transmembrane</keyword>
<evidence type="ECO:0000256" key="1">
    <source>
        <dbReference type="SAM" id="Phobius"/>
    </source>
</evidence>
<dbReference type="KEGG" id="csol:105366735"/>
<accession>A0AAJ6YSV8</accession>
<evidence type="ECO:0000313" key="2">
    <source>
        <dbReference type="Proteomes" id="UP000695007"/>
    </source>
</evidence>
<keyword evidence="1" id="KW-0472">Membrane</keyword>
<dbReference type="RefSeq" id="XP_011503575.1">
    <property type="nucleotide sequence ID" value="XM_011505273.1"/>
</dbReference>
<gene>
    <name evidence="3" type="primary">LOC105366735</name>
</gene>
<feature type="transmembrane region" description="Helical" evidence="1">
    <location>
        <begin position="306"/>
        <end position="330"/>
    </location>
</feature>
<dbReference type="AlphaFoldDB" id="A0AAJ6YSV8"/>